<dbReference type="EMBL" id="BNEK01000005">
    <property type="protein sequence ID" value="GHJ31681.1"/>
    <property type="molecule type" value="Genomic_DNA"/>
</dbReference>
<protein>
    <recommendedName>
        <fullName evidence="4">Secreted protein</fullName>
    </recommendedName>
</protein>
<keyword evidence="1" id="KW-0732">Signal</keyword>
<evidence type="ECO:0000256" key="1">
    <source>
        <dbReference type="SAM" id="SignalP"/>
    </source>
</evidence>
<feature type="signal peptide" evidence="1">
    <location>
        <begin position="1"/>
        <end position="30"/>
    </location>
</feature>
<sequence length="105" mass="10861">MRPIRIRTAIALGLSAGAVMWTPAASPATASSQAAASEDAAWREAGHYDTTAACRRAGKEGTERHTWDAYKCRPGRGDNDVTLWVRGGRSAAGPARVLAAGPAAG</sequence>
<name>A0ABQ3U8F6_STRHY</name>
<evidence type="ECO:0000313" key="3">
    <source>
        <dbReference type="Proteomes" id="UP001054854"/>
    </source>
</evidence>
<evidence type="ECO:0000313" key="2">
    <source>
        <dbReference type="EMBL" id="GHJ31681.1"/>
    </source>
</evidence>
<keyword evidence="3" id="KW-1185">Reference proteome</keyword>
<dbReference type="RefSeq" id="WP_236258703.1">
    <property type="nucleotide sequence ID" value="NZ_BNEK01000005.1"/>
</dbReference>
<comment type="caution">
    <text evidence="2">The sequence shown here is derived from an EMBL/GenBank/DDBJ whole genome shotgun (WGS) entry which is preliminary data.</text>
</comment>
<accession>A0ABQ3U8F6</accession>
<evidence type="ECO:0008006" key="4">
    <source>
        <dbReference type="Google" id="ProtNLM"/>
    </source>
</evidence>
<gene>
    <name evidence="2" type="ORF">TPA0910_61140</name>
</gene>
<organism evidence="2 3">
    <name type="scientific">Streptomyces hygroscopicus</name>
    <dbReference type="NCBI Taxonomy" id="1912"/>
    <lineage>
        <taxon>Bacteria</taxon>
        <taxon>Bacillati</taxon>
        <taxon>Actinomycetota</taxon>
        <taxon>Actinomycetes</taxon>
        <taxon>Kitasatosporales</taxon>
        <taxon>Streptomycetaceae</taxon>
        <taxon>Streptomyces</taxon>
        <taxon>Streptomyces violaceusniger group</taxon>
    </lineage>
</organism>
<proteinExistence type="predicted"/>
<reference evidence="2" key="1">
    <citation type="submission" date="2024-05" db="EMBL/GenBank/DDBJ databases">
        <title>Whole genome shotgun sequence of Streptomyces hygroscopicus NBRC 113678.</title>
        <authorList>
            <person name="Komaki H."/>
            <person name="Tamura T."/>
        </authorList>
    </citation>
    <scope>NUCLEOTIDE SEQUENCE</scope>
    <source>
        <strain evidence="2">N11-34</strain>
    </source>
</reference>
<feature type="chain" id="PRO_5046651305" description="Secreted protein" evidence="1">
    <location>
        <begin position="31"/>
        <end position="105"/>
    </location>
</feature>
<dbReference type="Proteomes" id="UP001054854">
    <property type="component" value="Unassembled WGS sequence"/>
</dbReference>